<dbReference type="EnsemblPlants" id="Pp3c3_24380V3.1">
    <property type="protein sequence ID" value="Pp3c3_24380V3.1"/>
    <property type="gene ID" value="Pp3c3_24380"/>
</dbReference>
<name>A0A2K1KVV4_PHYPA</name>
<reference evidence="2" key="3">
    <citation type="submission" date="2020-12" db="UniProtKB">
        <authorList>
            <consortium name="EnsemblPlants"/>
        </authorList>
    </citation>
    <scope>IDENTIFICATION</scope>
</reference>
<dbReference type="Proteomes" id="UP000006727">
    <property type="component" value="Chromosome 3"/>
</dbReference>
<proteinExistence type="predicted"/>
<reference evidence="1 3" key="2">
    <citation type="journal article" date="2018" name="Plant J.">
        <title>The Physcomitrella patens chromosome-scale assembly reveals moss genome structure and evolution.</title>
        <authorList>
            <person name="Lang D."/>
            <person name="Ullrich K.K."/>
            <person name="Murat F."/>
            <person name="Fuchs J."/>
            <person name="Jenkins J."/>
            <person name="Haas F.B."/>
            <person name="Piednoel M."/>
            <person name="Gundlach H."/>
            <person name="Van Bel M."/>
            <person name="Meyberg R."/>
            <person name="Vives C."/>
            <person name="Morata J."/>
            <person name="Symeonidi A."/>
            <person name="Hiss M."/>
            <person name="Muchero W."/>
            <person name="Kamisugi Y."/>
            <person name="Saleh O."/>
            <person name="Blanc G."/>
            <person name="Decker E.L."/>
            <person name="van Gessel N."/>
            <person name="Grimwood J."/>
            <person name="Hayes R.D."/>
            <person name="Graham S.W."/>
            <person name="Gunter L.E."/>
            <person name="McDaniel S.F."/>
            <person name="Hoernstein S.N.W."/>
            <person name="Larsson A."/>
            <person name="Li F.W."/>
            <person name="Perroud P.F."/>
            <person name="Phillips J."/>
            <person name="Ranjan P."/>
            <person name="Rokshar D.S."/>
            <person name="Rothfels C.J."/>
            <person name="Schneider L."/>
            <person name="Shu S."/>
            <person name="Stevenson D.W."/>
            <person name="Thummler F."/>
            <person name="Tillich M."/>
            <person name="Villarreal Aguilar J.C."/>
            <person name="Widiez T."/>
            <person name="Wong G.K."/>
            <person name="Wymore A."/>
            <person name="Zhang Y."/>
            <person name="Zimmer A.D."/>
            <person name="Quatrano R.S."/>
            <person name="Mayer K.F.X."/>
            <person name="Goodstein D."/>
            <person name="Casacuberta J.M."/>
            <person name="Vandepoele K."/>
            <person name="Reski R."/>
            <person name="Cuming A.C."/>
            <person name="Tuskan G.A."/>
            <person name="Maumus F."/>
            <person name="Salse J."/>
            <person name="Schmutz J."/>
            <person name="Rensing S.A."/>
        </authorList>
    </citation>
    <scope>NUCLEOTIDE SEQUENCE [LARGE SCALE GENOMIC DNA]</scope>
    <source>
        <strain evidence="2 3">cv. Gransden 2004</strain>
    </source>
</reference>
<reference evidence="1 3" key="1">
    <citation type="journal article" date="2008" name="Science">
        <title>The Physcomitrella genome reveals evolutionary insights into the conquest of land by plants.</title>
        <authorList>
            <person name="Rensing S."/>
            <person name="Lang D."/>
            <person name="Zimmer A."/>
            <person name="Terry A."/>
            <person name="Salamov A."/>
            <person name="Shapiro H."/>
            <person name="Nishiyama T."/>
            <person name="Perroud P.-F."/>
            <person name="Lindquist E."/>
            <person name="Kamisugi Y."/>
            <person name="Tanahashi T."/>
            <person name="Sakakibara K."/>
            <person name="Fujita T."/>
            <person name="Oishi K."/>
            <person name="Shin-I T."/>
            <person name="Kuroki Y."/>
            <person name="Toyoda A."/>
            <person name="Suzuki Y."/>
            <person name="Hashimoto A."/>
            <person name="Yamaguchi K."/>
            <person name="Sugano A."/>
            <person name="Kohara Y."/>
            <person name="Fujiyama A."/>
            <person name="Anterola A."/>
            <person name="Aoki S."/>
            <person name="Ashton N."/>
            <person name="Barbazuk W.B."/>
            <person name="Barker E."/>
            <person name="Bennetzen J."/>
            <person name="Bezanilla M."/>
            <person name="Blankenship R."/>
            <person name="Cho S.H."/>
            <person name="Dutcher S."/>
            <person name="Estelle M."/>
            <person name="Fawcett J.A."/>
            <person name="Gundlach H."/>
            <person name="Hanada K."/>
            <person name="Heyl A."/>
            <person name="Hicks K.A."/>
            <person name="Hugh J."/>
            <person name="Lohr M."/>
            <person name="Mayer K."/>
            <person name="Melkozernov A."/>
            <person name="Murata T."/>
            <person name="Nelson D."/>
            <person name="Pils B."/>
            <person name="Prigge M."/>
            <person name="Reiss B."/>
            <person name="Renner T."/>
            <person name="Rombauts S."/>
            <person name="Rushton P."/>
            <person name="Sanderfoot A."/>
            <person name="Schween G."/>
            <person name="Shiu S.-H."/>
            <person name="Stueber K."/>
            <person name="Theodoulou F.L."/>
            <person name="Tu H."/>
            <person name="Van de Peer Y."/>
            <person name="Verrier P.J."/>
            <person name="Waters E."/>
            <person name="Wood A."/>
            <person name="Yang L."/>
            <person name="Cove D."/>
            <person name="Cuming A."/>
            <person name="Hasebe M."/>
            <person name="Lucas S."/>
            <person name="Mishler D.B."/>
            <person name="Reski R."/>
            <person name="Grigoriev I."/>
            <person name="Quatrano R.S."/>
            <person name="Boore J.L."/>
        </authorList>
    </citation>
    <scope>NUCLEOTIDE SEQUENCE [LARGE SCALE GENOMIC DNA]</scope>
    <source>
        <strain evidence="2 3">cv. Gransden 2004</strain>
    </source>
</reference>
<organism evidence="1">
    <name type="scientific">Physcomitrium patens</name>
    <name type="common">Spreading-leaved earth moss</name>
    <name type="synonym">Physcomitrella patens</name>
    <dbReference type="NCBI Taxonomy" id="3218"/>
    <lineage>
        <taxon>Eukaryota</taxon>
        <taxon>Viridiplantae</taxon>
        <taxon>Streptophyta</taxon>
        <taxon>Embryophyta</taxon>
        <taxon>Bryophyta</taxon>
        <taxon>Bryophytina</taxon>
        <taxon>Bryopsida</taxon>
        <taxon>Funariidae</taxon>
        <taxon>Funariales</taxon>
        <taxon>Funariaceae</taxon>
        <taxon>Physcomitrium</taxon>
    </lineage>
</organism>
<sequence>MDLYYYWSLDFIGPLFVTLYRTKYMLVMIELMALPQNSSKLIAMNFLIKYWHILEDMLKS</sequence>
<accession>A0A2K1KVV4</accession>
<evidence type="ECO:0000313" key="2">
    <source>
        <dbReference type="EnsemblPlants" id="Pp3c3_24380V3.1"/>
    </source>
</evidence>
<dbReference type="EMBL" id="ABEU02000003">
    <property type="protein sequence ID" value="PNR57903.1"/>
    <property type="molecule type" value="Genomic_DNA"/>
</dbReference>
<evidence type="ECO:0000313" key="1">
    <source>
        <dbReference type="EMBL" id="PNR57903.1"/>
    </source>
</evidence>
<protein>
    <submittedName>
        <fullName evidence="1 2">Uncharacterized protein</fullName>
    </submittedName>
</protein>
<dbReference type="Gramene" id="Pp3c3_24380V3.1">
    <property type="protein sequence ID" value="Pp3c3_24380V3.1"/>
    <property type="gene ID" value="Pp3c3_24380"/>
</dbReference>
<gene>
    <name evidence="1" type="ORF">PHYPA_004897</name>
</gene>
<dbReference type="InParanoid" id="A0A2K1KVV4"/>
<evidence type="ECO:0000313" key="3">
    <source>
        <dbReference type="Proteomes" id="UP000006727"/>
    </source>
</evidence>
<keyword evidence="3" id="KW-1185">Reference proteome</keyword>
<dbReference type="AlphaFoldDB" id="A0A2K1KVV4"/>